<dbReference type="InterPro" id="IPR021868">
    <property type="entry name" value="Alpha_2_Macroglob_MG3"/>
</dbReference>
<dbReference type="InterPro" id="IPR000177">
    <property type="entry name" value="Apple"/>
</dbReference>
<feature type="domain" description="Apple" evidence="7">
    <location>
        <begin position="25"/>
        <end position="102"/>
    </location>
</feature>
<dbReference type="Pfam" id="PF00024">
    <property type="entry name" value="PAN_1"/>
    <property type="match status" value="1"/>
</dbReference>
<dbReference type="Pfam" id="PF07678">
    <property type="entry name" value="TED_complement"/>
    <property type="match status" value="1"/>
</dbReference>
<dbReference type="CDD" id="cd01100">
    <property type="entry name" value="APPLE_Factor_XI_like"/>
    <property type="match status" value="1"/>
</dbReference>
<name>A0A504TSN1_9HYPH</name>
<dbReference type="RefSeq" id="WP_140831530.1">
    <property type="nucleotide sequence ID" value="NZ_VFYP01000005.1"/>
</dbReference>
<dbReference type="InterPro" id="IPR011990">
    <property type="entry name" value="TPR-like_helical_dom_sf"/>
</dbReference>
<keyword evidence="2 6" id="KW-0732">Signal</keyword>
<comment type="similarity">
    <text evidence="1">Belongs to the protease inhibitor I39 (alpha-2-macroglobulin) family. Bacterial alpha-2-macroglobulin subfamily.</text>
</comment>
<dbReference type="CDD" id="cd02891">
    <property type="entry name" value="A2M_like"/>
    <property type="match status" value="1"/>
</dbReference>
<dbReference type="InterPro" id="IPR008930">
    <property type="entry name" value="Terpenoid_cyclase/PrenylTrfase"/>
</dbReference>
<dbReference type="GO" id="GO:0005615">
    <property type="term" value="C:extracellular space"/>
    <property type="evidence" value="ECO:0007669"/>
    <property type="project" value="InterPro"/>
</dbReference>
<dbReference type="SUPFAM" id="SSF57414">
    <property type="entry name" value="Hairpin loop containing domain-like"/>
    <property type="match status" value="1"/>
</dbReference>
<dbReference type="Pfam" id="PF17973">
    <property type="entry name" value="bMG10"/>
    <property type="match status" value="1"/>
</dbReference>
<keyword evidence="9" id="KW-1185">Reference proteome</keyword>
<evidence type="ECO:0000256" key="6">
    <source>
        <dbReference type="SAM" id="SignalP"/>
    </source>
</evidence>
<dbReference type="Pfam" id="PF21142">
    <property type="entry name" value="A2M_bMG2"/>
    <property type="match status" value="1"/>
</dbReference>
<dbReference type="SMART" id="SM01419">
    <property type="entry name" value="Thiol-ester_cl"/>
    <property type="match status" value="1"/>
</dbReference>
<dbReference type="Gene3D" id="1.50.10.20">
    <property type="match status" value="1"/>
</dbReference>
<accession>A0A504TSN1</accession>
<evidence type="ECO:0000256" key="3">
    <source>
        <dbReference type="ARBA" id="ARBA00022737"/>
    </source>
</evidence>
<dbReference type="PIRSF" id="PIRSF038980">
    <property type="entry name" value="A2M_bac"/>
    <property type="match status" value="1"/>
</dbReference>
<dbReference type="InterPro" id="IPR003609">
    <property type="entry name" value="Pan_app"/>
</dbReference>
<dbReference type="InterPro" id="IPR041203">
    <property type="entry name" value="Bact_A2M_MG5"/>
</dbReference>
<keyword evidence="4" id="KW-1015">Disulfide bond</keyword>
<dbReference type="SUPFAM" id="SSF48239">
    <property type="entry name" value="Terpenoid cyclases/Protein prenyltransferases"/>
    <property type="match status" value="1"/>
</dbReference>
<dbReference type="InterPro" id="IPR047565">
    <property type="entry name" value="Alpha-macroglob_thiol-ester_cl"/>
</dbReference>
<dbReference type="Gene3D" id="2.60.40.1930">
    <property type="match status" value="1"/>
</dbReference>
<dbReference type="Pfam" id="PF00207">
    <property type="entry name" value="A2M"/>
    <property type="match status" value="1"/>
</dbReference>
<dbReference type="SMART" id="SM01359">
    <property type="entry name" value="A2M_N_2"/>
    <property type="match status" value="1"/>
</dbReference>
<organism evidence="8 9">
    <name type="scientific">Rhizobium glycinendophyticum</name>
    <dbReference type="NCBI Taxonomy" id="2589807"/>
    <lineage>
        <taxon>Bacteria</taxon>
        <taxon>Pseudomonadati</taxon>
        <taxon>Pseudomonadota</taxon>
        <taxon>Alphaproteobacteria</taxon>
        <taxon>Hyphomicrobiales</taxon>
        <taxon>Rhizobiaceae</taxon>
        <taxon>Rhizobium/Agrobacterium group</taxon>
        <taxon>Rhizobium</taxon>
    </lineage>
</organism>
<proteinExistence type="inferred from homology"/>
<keyword evidence="5" id="KW-0802">TPR repeat</keyword>
<feature type="signal peptide" evidence="6">
    <location>
        <begin position="1"/>
        <end position="25"/>
    </location>
</feature>
<evidence type="ECO:0000256" key="5">
    <source>
        <dbReference type="PROSITE-ProRule" id="PRU00339"/>
    </source>
</evidence>
<dbReference type="OrthoDB" id="9767116at2"/>
<dbReference type="Pfam" id="PF17962">
    <property type="entry name" value="bMG6"/>
    <property type="match status" value="1"/>
</dbReference>
<dbReference type="InterPro" id="IPR049120">
    <property type="entry name" value="A2M_bMG2"/>
</dbReference>
<sequence length="1814" mass="193354">MSTRRLSVILAMILSLFAVGIPATAQDSRTVVTVGDADYFGFDLRTEKNISQDECEASCIADDSCRAFTYNPKVKWCFLKSDYNQMNSFVGAVAGRIVEAAAEDDIGAPAPLTFISEQLKTDARNQRDSLTLPPDREGAGRQTLIDEARAAIAGSNVDAAMAALKGALSIDPDDAATWLELARVANTVSNNYTYANEAAMAAINGYGLTRGAATRADALATLALALEKSENYRAALNAYKASLELSANAQVRAAFEDLRSRQGFRIVGNTVDSDAASPRACVEFSEQLIKRGIDYAQYVTLDGKPPKAVEAKNNQICVEGLEHGGRYRLAIRAGLPSSVEENLEAPVELEVYVRDRSSTVRFTGDSFVLPSTARQGIPLVSINSDNAKLALYRIGDRNIAPLLASSQFLTQLDGYTASRVEDEIGELVWQGTIDITNQLNEEVVTSIPLQEALPTRKPGIYVLTAVAANSTAESWDSRATQWFVVSDIGLSTFAGTDGLHVFARSLATAAPLEGVELQLLAKNNEILATAKTNAEGRARFDAGLLKASAALAPAVITAHTSDDDNVFLDMTRAGFDLSDRGVTGRPAPGPVDVLSWTERGIYRPGETVHVAALARDTEADAINGLPLTFIFLRPDGVEYRRMSVSSESLGGYAVELPLLANSMRGTWSVAIHADPNKPAIAQSSFLVDDFVPDRLDMTLASDATALSPDGNATVNVEGRYLYGAPAAGLSLEGELVVTPTSSHADYPRYSFGLSDEEDVEGVRVPFEALDALDEDGKTSIDVSITDLPSTTRLLNADVVLRLREGGGRAIERKLTLPVTPEGPVIGIKPEFEGDVAENSNATFNLIAIGPDSTKQDLPAAKWKLVKLERNYQWYREGSSWRYEPITTTKLVADGTIDIKSEGTPLSVPVAWGSHRLEVEQGGSVSSFDFDAGWFVSASSTETPDALQVGLDKATYDIGETAHLKISPRFEGKVLVTVGTDTLITSQVADVSAAGAEIDLPVTADFGAGAYVTATLFRPGEAQESRMPARAIGVAWLAVDPGADKLAVKIATPEKTLPRQPLEIPIEVAGAGIGQEAYITVAAVDVGILNLTRYEAADPESYYFGQRRLGLELRDLYGRLIDGSLGATGNLRTGGDGGEVALQGNPPKEKLVAFFSGPVKLDASGKATVSFDIPQFNGTARVMVHAWSKTGVGHAQADVIIRDPVVVTASLPKFLAPGDDSSLRLDIAATDAPDGTYTVVATGNGPVTVGGNASNEVTLASGKTTTLTLPLKADRPGQGSIDIALTGAGGIAISQSLDLPVRPATLPITQRQVIAVGPGKSLTVDGNLLADSLLEGASVSLNVTRADGLDVPALLMALDRYPYGCAEQTTSRALPLLYFDELAKVSGLSEDPEIAKRVQDAIFRVLSYQSSSGSFGLWAPGSESLWLDAYVTDFLTRARERKFDVPEEALVRALQNLQNRIAYDNDIRTRGNEIAYSLYVLARSRKASLSDLRYYADTMLGDFPTPLSKAHLAAALSLYGDSHRANMVFADASGMSEQARLTPVSFSRTDYGSSLRDAAGVLALAAESRPMPPVVPVLAKIVKEEWNAKQTLSTQEQTWMLLAARALQQDDSGLQIDVNGADRTGSYAATIPGDALLQTPVTVTNKGGEPVSAAITTVAAPVEPPAAGGEGFEISRTYYTLDGEEANITEAKQNERYVVVLEVTEEDAWPAQLLITDLLPAGFEIDNPSLVDSAALTNFDWIGETEVAHLEFRNDRFVAAVNRAEGEDGTITLAYVVRAVTPGTYDLPAAAVEDMYRPQLSARTAAGGMTVSAGP</sequence>
<comment type="caution">
    <text evidence="8">The sequence shown here is derived from an EMBL/GenBank/DDBJ whole genome shotgun (WGS) entry which is preliminary data.</text>
</comment>
<dbReference type="Gene3D" id="3.50.4.10">
    <property type="entry name" value="Hepatocyte Growth Factor"/>
    <property type="match status" value="1"/>
</dbReference>
<reference evidence="8 9" key="1">
    <citation type="submission" date="2019-06" db="EMBL/GenBank/DDBJ databases">
        <title>Rhizobium sp. CL12 isolated from roots of soybean.</title>
        <authorList>
            <person name="Wang C."/>
        </authorList>
    </citation>
    <scope>NUCLEOTIDE SEQUENCE [LARGE SCALE GENOMIC DNA]</scope>
    <source>
        <strain evidence="8 9">CL12</strain>
    </source>
</reference>
<evidence type="ECO:0000313" key="9">
    <source>
        <dbReference type="Proteomes" id="UP000316429"/>
    </source>
</evidence>
<dbReference type="Proteomes" id="UP000316429">
    <property type="component" value="Unassembled WGS sequence"/>
</dbReference>
<dbReference type="SMART" id="SM01360">
    <property type="entry name" value="A2M"/>
    <property type="match status" value="1"/>
</dbReference>
<dbReference type="InterPro" id="IPR011626">
    <property type="entry name" value="Alpha-macroglobulin_TED"/>
</dbReference>
<dbReference type="GO" id="GO:0004866">
    <property type="term" value="F:endopeptidase inhibitor activity"/>
    <property type="evidence" value="ECO:0007669"/>
    <property type="project" value="InterPro"/>
</dbReference>
<dbReference type="InterPro" id="IPR041246">
    <property type="entry name" value="Bact_MG10"/>
</dbReference>
<dbReference type="PROSITE" id="PS50948">
    <property type="entry name" value="PAN"/>
    <property type="match status" value="1"/>
</dbReference>
<dbReference type="InterPro" id="IPR026284">
    <property type="entry name" value="A2MG_proteobact"/>
</dbReference>
<dbReference type="InterPro" id="IPR041462">
    <property type="entry name" value="Bact_A2M_MG6"/>
</dbReference>
<dbReference type="InterPro" id="IPR001599">
    <property type="entry name" value="Macroglobln_a2"/>
</dbReference>
<dbReference type="Pfam" id="PF01835">
    <property type="entry name" value="MG2"/>
    <property type="match status" value="1"/>
</dbReference>
<dbReference type="InterPro" id="IPR019734">
    <property type="entry name" value="TPR_rpt"/>
</dbReference>
<dbReference type="Pfam" id="PF07703">
    <property type="entry name" value="A2M_BRD"/>
    <property type="match status" value="1"/>
</dbReference>
<dbReference type="InterPro" id="IPR051802">
    <property type="entry name" value="YfhM-like"/>
</dbReference>
<gene>
    <name evidence="8" type="ORF">FJQ55_20655</name>
</gene>
<protein>
    <recommendedName>
        <fullName evidence="7">Apple domain-containing protein</fullName>
    </recommendedName>
</protein>
<evidence type="ECO:0000259" key="7">
    <source>
        <dbReference type="PROSITE" id="PS50948"/>
    </source>
</evidence>
<dbReference type="PANTHER" id="PTHR40094">
    <property type="entry name" value="ALPHA-2-MACROGLOBULIN HOMOLOG"/>
    <property type="match status" value="1"/>
</dbReference>
<evidence type="ECO:0000256" key="4">
    <source>
        <dbReference type="ARBA" id="ARBA00023157"/>
    </source>
</evidence>
<feature type="chain" id="PRO_5021377454" description="Apple domain-containing protein" evidence="6">
    <location>
        <begin position="26"/>
        <end position="1814"/>
    </location>
</feature>
<dbReference type="PROSITE" id="PS50005">
    <property type="entry name" value="TPR"/>
    <property type="match status" value="1"/>
</dbReference>
<dbReference type="Pfam" id="PF17972">
    <property type="entry name" value="bMG5"/>
    <property type="match status" value="1"/>
</dbReference>
<dbReference type="EMBL" id="VFYP01000005">
    <property type="protein sequence ID" value="TPP05424.1"/>
    <property type="molecule type" value="Genomic_DNA"/>
</dbReference>
<evidence type="ECO:0000256" key="2">
    <source>
        <dbReference type="ARBA" id="ARBA00022729"/>
    </source>
</evidence>
<dbReference type="InterPro" id="IPR011625">
    <property type="entry name" value="A2M_N_BRD"/>
</dbReference>
<dbReference type="PANTHER" id="PTHR40094:SF1">
    <property type="entry name" value="UBIQUITIN DOMAIN-CONTAINING PROTEIN"/>
    <property type="match status" value="1"/>
</dbReference>
<feature type="repeat" description="TPR" evidence="5">
    <location>
        <begin position="216"/>
        <end position="249"/>
    </location>
</feature>
<keyword evidence="3" id="KW-0677">Repeat</keyword>
<evidence type="ECO:0000256" key="1">
    <source>
        <dbReference type="ARBA" id="ARBA00010556"/>
    </source>
</evidence>
<dbReference type="Gene3D" id="1.25.40.10">
    <property type="entry name" value="Tetratricopeptide repeat domain"/>
    <property type="match status" value="1"/>
</dbReference>
<evidence type="ECO:0000313" key="8">
    <source>
        <dbReference type="EMBL" id="TPP05424.1"/>
    </source>
</evidence>
<dbReference type="Pfam" id="PF11974">
    <property type="entry name" value="bMG3"/>
    <property type="match status" value="1"/>
</dbReference>
<dbReference type="InterPro" id="IPR002890">
    <property type="entry name" value="MG2"/>
</dbReference>
<dbReference type="GO" id="GO:0006508">
    <property type="term" value="P:proteolysis"/>
    <property type="evidence" value="ECO:0007669"/>
    <property type="project" value="InterPro"/>
</dbReference>
<dbReference type="SUPFAM" id="SSF48452">
    <property type="entry name" value="TPR-like"/>
    <property type="match status" value="1"/>
</dbReference>